<evidence type="ECO:0008006" key="3">
    <source>
        <dbReference type="Google" id="ProtNLM"/>
    </source>
</evidence>
<dbReference type="Proteomes" id="UP000267128">
    <property type="component" value="Unassembled WGS sequence"/>
</dbReference>
<evidence type="ECO:0000313" key="2">
    <source>
        <dbReference type="Proteomes" id="UP000267128"/>
    </source>
</evidence>
<proteinExistence type="predicted"/>
<dbReference type="OrthoDB" id="5720638at2"/>
<sequence length="343" mass="33561">MSGTTVTLVGGGLCTIDANQAGNALYLPASQVQQSFTVAKANQTIAFGALGGRTFGDAPFAISATASSGLTVSFASTTTGVCTVAGTTVTLVAAGPCTIVASQPGTTDFNAAAPVPQSFTVAKAGQTVSFTSAAPSATVGGPTYTPTATATSGLGVTFALDGTSTGCTLGGGVVSFTSVGTCKINATQAGNANYDAAPPVQQSFAVAAAGDTTPPTITNIMNGRSPLSWTNNNNGSNSWNGGACAGNQLCATITDTGGSGVDPATISFSLVGFSGANAGKCYDTATAGFKAGPCTIMGTFNAGVARTVVDQSDMLDGTYTLVINAKDNAGNPATQQTVVLTIT</sequence>
<protein>
    <recommendedName>
        <fullName evidence="3">MBG domain-containing protein</fullName>
    </recommendedName>
</protein>
<organism evidence="1 2">
    <name type="scientific">Nocardioides marmoriginsengisoli</name>
    <dbReference type="NCBI Taxonomy" id="661483"/>
    <lineage>
        <taxon>Bacteria</taxon>
        <taxon>Bacillati</taxon>
        <taxon>Actinomycetota</taxon>
        <taxon>Actinomycetes</taxon>
        <taxon>Propionibacteriales</taxon>
        <taxon>Nocardioidaceae</taxon>
        <taxon>Nocardioides</taxon>
    </lineage>
</organism>
<accession>A0A3N0CC49</accession>
<gene>
    <name evidence="1" type="ORF">EFK50_16670</name>
</gene>
<dbReference type="RefSeq" id="WP_123228737.1">
    <property type="nucleotide sequence ID" value="NZ_RJSE01000008.1"/>
</dbReference>
<dbReference type="EMBL" id="RJSE01000008">
    <property type="protein sequence ID" value="RNL61020.1"/>
    <property type="molecule type" value="Genomic_DNA"/>
</dbReference>
<dbReference type="AlphaFoldDB" id="A0A3N0CC49"/>
<reference evidence="1 2" key="1">
    <citation type="submission" date="2018-11" db="EMBL/GenBank/DDBJ databases">
        <authorList>
            <person name="Li F."/>
        </authorList>
    </citation>
    <scope>NUCLEOTIDE SEQUENCE [LARGE SCALE GENOMIC DNA]</scope>
    <source>
        <strain evidence="1 2">Gsoil 097</strain>
    </source>
</reference>
<name>A0A3N0CC49_9ACTN</name>
<keyword evidence="2" id="KW-1185">Reference proteome</keyword>
<evidence type="ECO:0000313" key="1">
    <source>
        <dbReference type="EMBL" id="RNL61020.1"/>
    </source>
</evidence>
<comment type="caution">
    <text evidence="1">The sequence shown here is derived from an EMBL/GenBank/DDBJ whole genome shotgun (WGS) entry which is preliminary data.</text>
</comment>